<dbReference type="GO" id="GO:0030170">
    <property type="term" value="F:pyridoxal phosphate binding"/>
    <property type="evidence" value="ECO:0007669"/>
    <property type="project" value="TreeGrafter"/>
</dbReference>
<keyword evidence="10" id="KW-1185">Reference proteome</keyword>
<dbReference type="EMBL" id="FOYM01000002">
    <property type="protein sequence ID" value="SFQ96906.1"/>
    <property type="molecule type" value="Genomic_DNA"/>
</dbReference>
<dbReference type="PIRSF" id="PIRSF000390">
    <property type="entry name" value="PLP_StrS"/>
    <property type="match status" value="1"/>
</dbReference>
<dbReference type="SUPFAM" id="SSF53383">
    <property type="entry name" value="PLP-dependent transferases"/>
    <property type="match status" value="1"/>
</dbReference>
<comment type="cofactor">
    <cofactor evidence="1">
        <name>pyridoxal 5'-phosphate</name>
        <dbReference type="ChEBI" id="CHEBI:597326"/>
    </cofactor>
</comment>
<dbReference type="InterPro" id="IPR000653">
    <property type="entry name" value="DegT/StrS_aminotransferase"/>
</dbReference>
<evidence type="ECO:0000256" key="3">
    <source>
        <dbReference type="ARBA" id="ARBA00022679"/>
    </source>
</evidence>
<dbReference type="GO" id="GO:0008483">
    <property type="term" value="F:transaminase activity"/>
    <property type="evidence" value="ECO:0007669"/>
    <property type="project" value="UniProtKB-KW"/>
</dbReference>
<evidence type="ECO:0000256" key="1">
    <source>
        <dbReference type="ARBA" id="ARBA00001933"/>
    </source>
</evidence>
<dbReference type="InterPro" id="IPR015422">
    <property type="entry name" value="PyrdxlP-dep_Trfase_small"/>
</dbReference>
<dbReference type="InterPro" id="IPR026385">
    <property type="entry name" value="LegC-like"/>
</dbReference>
<dbReference type="PANTHER" id="PTHR30244">
    <property type="entry name" value="TRANSAMINASE"/>
    <property type="match status" value="1"/>
</dbReference>
<dbReference type="Gene3D" id="3.40.640.10">
    <property type="entry name" value="Type I PLP-dependent aspartate aminotransferase-like (Major domain)"/>
    <property type="match status" value="1"/>
</dbReference>
<feature type="modified residue" description="N6-(pyridoxal phosphate)lysine" evidence="7">
    <location>
        <position position="186"/>
    </location>
</feature>
<dbReference type="Pfam" id="PF01041">
    <property type="entry name" value="DegT_DnrJ_EryC1"/>
    <property type="match status" value="1"/>
</dbReference>
<dbReference type="AlphaFoldDB" id="A0A1I6CUS3"/>
<organism evidence="9 10">
    <name type="scientific">Desulfoscipio geothermicus DSM 3669</name>
    <dbReference type="NCBI Taxonomy" id="1121426"/>
    <lineage>
        <taxon>Bacteria</taxon>
        <taxon>Bacillati</taxon>
        <taxon>Bacillota</taxon>
        <taxon>Clostridia</taxon>
        <taxon>Eubacteriales</taxon>
        <taxon>Desulfallaceae</taxon>
        <taxon>Desulfoscipio</taxon>
    </lineage>
</organism>
<name>A0A1I6CUS3_9FIRM</name>
<keyword evidence="4 7" id="KW-0663">Pyridoxal phosphate</keyword>
<evidence type="ECO:0000313" key="10">
    <source>
        <dbReference type="Proteomes" id="UP000199584"/>
    </source>
</evidence>
<evidence type="ECO:0000256" key="7">
    <source>
        <dbReference type="PIRSR" id="PIRSR000390-2"/>
    </source>
</evidence>
<evidence type="ECO:0000256" key="2">
    <source>
        <dbReference type="ARBA" id="ARBA00022576"/>
    </source>
</evidence>
<dbReference type="PANTHER" id="PTHR30244:SF30">
    <property type="entry name" value="BLR5990 PROTEIN"/>
    <property type="match status" value="1"/>
</dbReference>
<evidence type="ECO:0000256" key="6">
    <source>
        <dbReference type="PIRSR" id="PIRSR000390-1"/>
    </source>
</evidence>
<dbReference type="Proteomes" id="UP000199584">
    <property type="component" value="Unassembled WGS sequence"/>
</dbReference>
<protein>
    <submittedName>
        <fullName evidence="9">Perosamine synthetase</fullName>
    </submittedName>
</protein>
<dbReference type="InterPro" id="IPR015421">
    <property type="entry name" value="PyrdxlP-dep_Trfase_major"/>
</dbReference>
<dbReference type="Gene3D" id="3.90.1150.10">
    <property type="entry name" value="Aspartate Aminotransferase, domain 1"/>
    <property type="match status" value="1"/>
</dbReference>
<comment type="similarity">
    <text evidence="5 8">Belongs to the DegT/DnrJ/EryC1 family.</text>
</comment>
<evidence type="ECO:0000256" key="8">
    <source>
        <dbReference type="RuleBase" id="RU004508"/>
    </source>
</evidence>
<keyword evidence="2" id="KW-0032">Aminotransferase</keyword>
<evidence type="ECO:0000313" key="9">
    <source>
        <dbReference type="EMBL" id="SFQ96906.1"/>
    </source>
</evidence>
<dbReference type="CDD" id="cd00616">
    <property type="entry name" value="AHBA_syn"/>
    <property type="match status" value="1"/>
</dbReference>
<dbReference type="NCBIfam" id="TIGR04181">
    <property type="entry name" value="NHT_00031"/>
    <property type="match status" value="1"/>
</dbReference>
<accession>A0A1I6CUS3</accession>
<dbReference type="FunFam" id="3.40.640.10:FF:000090">
    <property type="entry name" value="Pyridoxal phosphate-dependent aminotransferase"/>
    <property type="match status" value="1"/>
</dbReference>
<dbReference type="GO" id="GO:0000271">
    <property type="term" value="P:polysaccharide biosynthetic process"/>
    <property type="evidence" value="ECO:0007669"/>
    <property type="project" value="TreeGrafter"/>
</dbReference>
<evidence type="ECO:0000256" key="5">
    <source>
        <dbReference type="ARBA" id="ARBA00037999"/>
    </source>
</evidence>
<sequence length="370" mass="40576">MVVEFRIPLDAPNIGELEKEYVMRALESGYVSSVGPMVTEFEECFAAYVGARYAVATVNGTAALHLALRLLGIGPGDEVIVPALTFIATVNPVVYAGATPVVVDVDPLTWNIDPGKVEKAITERTRAIIPVHLYGNPADMRRILDVAREYDLYVVEDATEALGATYKGQHVGTFGDIGVFSFNGNKVITTGGGGMLVTSNPDLASRARLLVNQGRAPEAIEYEHLEIGYNYRLTNLQAALGLAQLERLPDFLSTKQRNAALYRELLQDKPGLEWQHELEEAVSNWWLFSVLIDPDNFGVDRNAARGKLVAAGIQVRPLFMPLTKQPSYKHYGLNGCPKAESLHKNGLNLPSTSFLTAEDIRHVCEVLLSR</sequence>
<dbReference type="STRING" id="39060.SAMN05660706_10282"/>
<gene>
    <name evidence="9" type="ORF">SAMN05660706_10282</name>
</gene>
<feature type="active site" description="Proton acceptor" evidence="6">
    <location>
        <position position="186"/>
    </location>
</feature>
<keyword evidence="3" id="KW-0808">Transferase</keyword>
<reference evidence="10" key="1">
    <citation type="submission" date="2016-10" db="EMBL/GenBank/DDBJ databases">
        <authorList>
            <person name="Varghese N."/>
            <person name="Submissions S."/>
        </authorList>
    </citation>
    <scope>NUCLEOTIDE SEQUENCE [LARGE SCALE GENOMIC DNA]</scope>
    <source>
        <strain evidence="10">DSM 3669</strain>
    </source>
</reference>
<dbReference type="InterPro" id="IPR015424">
    <property type="entry name" value="PyrdxlP-dep_Trfase"/>
</dbReference>
<evidence type="ECO:0000256" key="4">
    <source>
        <dbReference type="ARBA" id="ARBA00022898"/>
    </source>
</evidence>
<proteinExistence type="inferred from homology"/>